<dbReference type="EnsemblFungi" id="FOXG_16627T0">
    <property type="protein sequence ID" value="FOXG_16627P0"/>
    <property type="gene ID" value="FOXG_16627"/>
</dbReference>
<feature type="signal peptide" evidence="7">
    <location>
        <begin position="1"/>
        <end position="19"/>
    </location>
</feature>
<evidence type="ECO:0000256" key="6">
    <source>
        <dbReference type="ARBA" id="ARBA00023180"/>
    </source>
</evidence>
<dbReference type="GO" id="GO:0006508">
    <property type="term" value="P:proteolysis"/>
    <property type="evidence" value="ECO:0007669"/>
    <property type="project" value="UniProtKB-KW"/>
</dbReference>
<dbReference type="GO" id="GO:0000324">
    <property type="term" value="C:fungal-type vacuole"/>
    <property type="evidence" value="ECO:0007669"/>
    <property type="project" value="TreeGrafter"/>
</dbReference>
<dbReference type="Proteomes" id="UP000002489">
    <property type="component" value="Unassembled WGS sequence"/>
</dbReference>
<keyword evidence="4" id="KW-0645">Protease</keyword>
<keyword evidence="5" id="KW-0378">Hydrolase</keyword>
<dbReference type="PRINTS" id="PR00724">
    <property type="entry name" value="CRBOXYPTASEC"/>
</dbReference>
<dbReference type="PANTHER" id="PTHR11802">
    <property type="entry name" value="SERINE PROTEASE FAMILY S10 SERINE CARBOXYPEPTIDASE"/>
    <property type="match status" value="1"/>
</dbReference>
<dbReference type="InterPro" id="IPR001563">
    <property type="entry name" value="Peptidase_S10"/>
</dbReference>
<evidence type="ECO:0000313" key="9">
    <source>
        <dbReference type="Proteomes" id="UP000002489"/>
    </source>
</evidence>
<evidence type="ECO:0000313" key="8">
    <source>
        <dbReference type="EnsemblFungi" id="FOXG_16627P0"/>
    </source>
</evidence>
<dbReference type="InterPro" id="IPR029058">
    <property type="entry name" value="AB_hydrolase_fold"/>
</dbReference>
<dbReference type="EC" id="3.4.16.5" evidence="2"/>
<dbReference type="SUPFAM" id="SSF53474">
    <property type="entry name" value="alpha/beta-Hydrolases"/>
    <property type="match status" value="1"/>
</dbReference>
<dbReference type="AlphaFoldDB" id="A0A0D2YJB2"/>
<evidence type="ECO:0000256" key="4">
    <source>
        <dbReference type="ARBA" id="ARBA00022670"/>
    </source>
</evidence>
<keyword evidence="3" id="KW-0121">Carboxypeptidase</keyword>
<evidence type="ECO:0000256" key="7">
    <source>
        <dbReference type="SAM" id="SignalP"/>
    </source>
</evidence>
<dbReference type="Gene3D" id="1.10.287.410">
    <property type="match status" value="1"/>
</dbReference>
<feature type="chain" id="PRO_5002256435" description="carboxypeptidase C" evidence="7">
    <location>
        <begin position="20"/>
        <end position="446"/>
    </location>
</feature>
<keyword evidence="6" id="KW-0325">Glycoprotein</keyword>
<sequence length="446" mass="50648">MWLGPVTVSLLATISHVVGQDQKPLTDEAVIKPAFTVREQSSDLCDAGARQFTGTVNVTDDKSMFFCISGPGASGEMGLFMGSGPCTVNPDGNSTKRAEYSWIDHANVVYIDLEQGAKDVHTFLSTFSHDVFSNLAGKPWHITGESMGGHYVTGYTKHIVSHERENAKGGIKPRVEISSAIIVDGYIDATQQFMGYYDFFCEDWAGDGRKYPLMNRTACENMLAAIPECHKMGSQCRYFYDIETCRAANEVCEKSLGEYFMEGVVPGGWDPYDNRHPCEKPPLCSNMDHGPEWKFLNRRWVQERLGFDRFPFYLIDFDTNERWDIAQNIHIPVTRELTWILDETDIRVLFINGNNDIIINTPGQMRMLNQQRWKGQDNYRELGYETWHYKDGELTSDADGWNVKEGGFWKGNDQLSFYAVDEAGHMSPYHQPEAIGAIVRAWLRND</sequence>
<protein>
    <recommendedName>
        <fullName evidence="2">carboxypeptidase C</fullName>
        <ecNumber evidence="2">3.4.16.5</ecNumber>
    </recommendedName>
</protein>
<reference evidence="9" key="1">
    <citation type="journal article" date="2012" name="Mol. Plant Microbe Interact.">
        <title>A highly conserved effector in Fusarium oxysporum is required for full virulence on Arabidopsis.</title>
        <authorList>
            <person name="Thatcher L.F."/>
            <person name="Gardiner D.M."/>
            <person name="Kazan K."/>
            <person name="Manners J."/>
        </authorList>
    </citation>
    <scope>NUCLEOTIDE SEQUENCE [LARGE SCALE GENOMIC DNA]</scope>
    <source>
        <strain evidence="9">Fo5176</strain>
    </source>
</reference>
<evidence type="ECO:0000256" key="2">
    <source>
        <dbReference type="ARBA" id="ARBA00012446"/>
    </source>
</evidence>
<dbReference type="GO" id="GO:0004185">
    <property type="term" value="F:serine-type carboxypeptidase activity"/>
    <property type="evidence" value="ECO:0007669"/>
    <property type="project" value="UniProtKB-EC"/>
</dbReference>
<evidence type="ECO:0000256" key="5">
    <source>
        <dbReference type="ARBA" id="ARBA00022801"/>
    </source>
</evidence>
<dbReference type="PANTHER" id="PTHR11802:SF113">
    <property type="entry name" value="SERINE CARBOXYPEPTIDASE CTSA-4.1"/>
    <property type="match status" value="1"/>
</dbReference>
<dbReference type="Gene3D" id="3.40.50.1820">
    <property type="entry name" value="alpha/beta hydrolase"/>
    <property type="match status" value="1"/>
</dbReference>
<organism evidence="8 9">
    <name type="scientific">Fusarium oxysporum (strain Fo5176)</name>
    <name type="common">Fusarium vascular wilt</name>
    <dbReference type="NCBI Taxonomy" id="660025"/>
    <lineage>
        <taxon>Eukaryota</taxon>
        <taxon>Fungi</taxon>
        <taxon>Dikarya</taxon>
        <taxon>Ascomycota</taxon>
        <taxon>Pezizomycotina</taxon>
        <taxon>Sordariomycetes</taxon>
        <taxon>Hypocreomycetidae</taxon>
        <taxon>Hypocreales</taxon>
        <taxon>Nectriaceae</taxon>
        <taxon>Fusarium</taxon>
        <taxon>Fusarium oxysporum species complex</taxon>
    </lineage>
</organism>
<accession>A0A0D2YJB2</accession>
<reference evidence="8" key="2">
    <citation type="submission" date="2025-08" db="UniProtKB">
        <authorList>
            <consortium name="EnsemblFungi"/>
        </authorList>
    </citation>
    <scope>IDENTIFICATION</scope>
    <source>
        <strain evidence="8">4287 / CBS 123668 / FGSC 9935 / NRRL 34936</strain>
    </source>
</reference>
<name>A0A0D2YJB2_FUSOF</name>
<proteinExistence type="inferred from homology"/>
<evidence type="ECO:0000256" key="3">
    <source>
        <dbReference type="ARBA" id="ARBA00022645"/>
    </source>
</evidence>
<keyword evidence="7" id="KW-0732">Signal</keyword>
<dbReference type="Pfam" id="PF00450">
    <property type="entry name" value="Peptidase_S10"/>
    <property type="match status" value="2"/>
</dbReference>
<evidence type="ECO:0000256" key="1">
    <source>
        <dbReference type="ARBA" id="ARBA00009431"/>
    </source>
</evidence>
<comment type="similarity">
    <text evidence="1">Belongs to the peptidase S10 family.</text>
</comment>